<dbReference type="AlphaFoldDB" id="A0A0F8YEI3"/>
<organism evidence="1">
    <name type="scientific">marine sediment metagenome</name>
    <dbReference type="NCBI Taxonomy" id="412755"/>
    <lineage>
        <taxon>unclassified sequences</taxon>
        <taxon>metagenomes</taxon>
        <taxon>ecological metagenomes</taxon>
    </lineage>
</organism>
<protein>
    <submittedName>
        <fullName evidence="1">Uncharacterized protein</fullName>
    </submittedName>
</protein>
<evidence type="ECO:0000313" key="1">
    <source>
        <dbReference type="EMBL" id="KKK79843.1"/>
    </source>
</evidence>
<gene>
    <name evidence="1" type="ORF">LCGC14_2829430</name>
</gene>
<feature type="non-terminal residue" evidence="1">
    <location>
        <position position="105"/>
    </location>
</feature>
<dbReference type="EMBL" id="LAZR01053846">
    <property type="protein sequence ID" value="KKK79843.1"/>
    <property type="molecule type" value="Genomic_DNA"/>
</dbReference>
<name>A0A0F8YEI3_9ZZZZ</name>
<comment type="caution">
    <text evidence="1">The sequence shown here is derived from an EMBL/GenBank/DDBJ whole genome shotgun (WGS) entry which is preliminary data.</text>
</comment>
<accession>A0A0F8YEI3</accession>
<proteinExistence type="predicted"/>
<reference evidence="1" key="1">
    <citation type="journal article" date="2015" name="Nature">
        <title>Complex archaea that bridge the gap between prokaryotes and eukaryotes.</title>
        <authorList>
            <person name="Spang A."/>
            <person name="Saw J.H."/>
            <person name="Jorgensen S.L."/>
            <person name="Zaremba-Niedzwiedzka K."/>
            <person name="Martijn J."/>
            <person name="Lind A.E."/>
            <person name="van Eijk R."/>
            <person name="Schleper C."/>
            <person name="Guy L."/>
            <person name="Ettema T.J."/>
        </authorList>
    </citation>
    <scope>NUCLEOTIDE SEQUENCE</scope>
</reference>
<sequence>MADNLTAGNPRAHAVRVYYFGTSTIYEGMPVCYDNSTTNWFGGSVSNGEVTASTTTAEGSQNEGKYIRVENPNADNVSMFAGVVKKGGWVGKIGPRVLDIYIPNG</sequence>